<name>A0A1I2LRV3_9ACTN</name>
<evidence type="ECO:0000256" key="8">
    <source>
        <dbReference type="SAM" id="MobiDB-lite"/>
    </source>
</evidence>
<dbReference type="SUPFAM" id="SSF56112">
    <property type="entry name" value="Protein kinase-like (PK-like)"/>
    <property type="match status" value="1"/>
</dbReference>
<dbReference type="PANTHER" id="PTHR43289">
    <property type="entry name" value="MITOGEN-ACTIVATED PROTEIN KINASE KINASE KINASE 20-RELATED"/>
    <property type="match status" value="1"/>
</dbReference>
<evidence type="ECO:0000256" key="9">
    <source>
        <dbReference type="SAM" id="Phobius"/>
    </source>
</evidence>
<keyword evidence="3" id="KW-0808">Transferase</keyword>
<protein>
    <recommendedName>
        <fullName evidence="1">non-specific serine/threonine protein kinase</fullName>
        <ecNumber evidence="1">2.7.11.1</ecNumber>
    </recommendedName>
</protein>
<keyword evidence="4 7" id="KW-0547">Nucleotide-binding</keyword>
<organism evidence="11 12">
    <name type="scientific">Actinacidiphila alni</name>
    <dbReference type="NCBI Taxonomy" id="380248"/>
    <lineage>
        <taxon>Bacteria</taxon>
        <taxon>Bacillati</taxon>
        <taxon>Actinomycetota</taxon>
        <taxon>Actinomycetes</taxon>
        <taxon>Kitasatosporales</taxon>
        <taxon>Streptomycetaceae</taxon>
        <taxon>Actinacidiphila</taxon>
    </lineage>
</organism>
<sequence length="485" mass="49402">MLLAERYRMQEPIGHGGMGEVWRAQDDRLGRTVAVKLLSGPGAAERPQATRFEREARISARLHHPHVVSVYDFGVYEGRCFLVMEYVEGGTLADELRRAGPLCLDRVAALAGQTAEGLAAAHRQGIVHRDVKPSNVLVDGEGAPKIADFGIARLHGAETTTEATAAGEVRGTTLYVAPETVLGRPTTAAGDVYSLGCSLYELLTGRPPFQAETPIAVLWQHVERPLEPLARFRPQAPADMCCYIEAMLAKDPARRPEAVDVADRFAGGMWDGVPLSGGPATLALPDPGPVTLATTTPVPVPRGTAHPVPSHALPRKRGNGRRVLLGGAVAAAAVAAVTVVLASTGADGHAPVPPSAVTSPSATVHHKGATSRPAQVRDADAPADTSGASADPAAGRSTSAPPTHTTAPPSGAVSAPASTAGGGAGAPKPSDTGSASDTPTPTGTDSGSAPPTDQQAPPTTGSAPTDAPTGPTDPPATQSGPTDAP</sequence>
<dbReference type="InterPro" id="IPR008271">
    <property type="entry name" value="Ser/Thr_kinase_AS"/>
</dbReference>
<reference evidence="11 12" key="1">
    <citation type="submission" date="2016-10" db="EMBL/GenBank/DDBJ databases">
        <authorList>
            <person name="de Groot N.N."/>
        </authorList>
    </citation>
    <scope>NUCLEOTIDE SEQUENCE [LARGE SCALE GENOMIC DNA]</scope>
    <source>
        <strain evidence="11 12">CGMCC 4.3510</strain>
    </source>
</reference>
<dbReference type="PROSITE" id="PS50011">
    <property type="entry name" value="PROTEIN_KINASE_DOM"/>
    <property type="match status" value="1"/>
</dbReference>
<dbReference type="InterPro" id="IPR017441">
    <property type="entry name" value="Protein_kinase_ATP_BS"/>
</dbReference>
<evidence type="ECO:0000256" key="4">
    <source>
        <dbReference type="ARBA" id="ARBA00022741"/>
    </source>
</evidence>
<dbReference type="CDD" id="cd14014">
    <property type="entry name" value="STKc_PknB_like"/>
    <property type="match status" value="1"/>
</dbReference>
<evidence type="ECO:0000259" key="10">
    <source>
        <dbReference type="PROSITE" id="PS50011"/>
    </source>
</evidence>
<keyword evidence="6 7" id="KW-0067">ATP-binding</keyword>
<keyword evidence="9" id="KW-0812">Transmembrane</keyword>
<feature type="region of interest" description="Disordered" evidence="8">
    <location>
        <begin position="346"/>
        <end position="485"/>
    </location>
</feature>
<dbReference type="Pfam" id="PF00069">
    <property type="entry name" value="Pkinase"/>
    <property type="match status" value="1"/>
</dbReference>
<dbReference type="GO" id="GO:0005524">
    <property type="term" value="F:ATP binding"/>
    <property type="evidence" value="ECO:0007669"/>
    <property type="project" value="UniProtKB-UniRule"/>
</dbReference>
<dbReference type="Proteomes" id="UP000199323">
    <property type="component" value="Unassembled WGS sequence"/>
</dbReference>
<dbReference type="Gene3D" id="1.10.510.10">
    <property type="entry name" value="Transferase(Phosphotransferase) domain 1"/>
    <property type="match status" value="1"/>
</dbReference>
<dbReference type="Gene3D" id="3.30.200.20">
    <property type="entry name" value="Phosphorylase Kinase, domain 1"/>
    <property type="match status" value="1"/>
</dbReference>
<gene>
    <name evidence="11" type="ORF">SAMN05216251_12957</name>
</gene>
<dbReference type="GO" id="GO:0004674">
    <property type="term" value="F:protein serine/threonine kinase activity"/>
    <property type="evidence" value="ECO:0007669"/>
    <property type="project" value="UniProtKB-KW"/>
</dbReference>
<dbReference type="InterPro" id="IPR011009">
    <property type="entry name" value="Kinase-like_dom_sf"/>
</dbReference>
<dbReference type="InterPro" id="IPR000719">
    <property type="entry name" value="Prot_kinase_dom"/>
</dbReference>
<dbReference type="OrthoDB" id="9762169at2"/>
<feature type="domain" description="Protein kinase" evidence="10">
    <location>
        <begin position="7"/>
        <end position="266"/>
    </location>
</feature>
<dbReference type="PROSITE" id="PS00108">
    <property type="entry name" value="PROTEIN_KINASE_ST"/>
    <property type="match status" value="1"/>
</dbReference>
<keyword evidence="9" id="KW-0472">Membrane</keyword>
<keyword evidence="2 11" id="KW-0723">Serine/threonine-protein kinase</keyword>
<evidence type="ECO:0000313" key="11">
    <source>
        <dbReference type="EMBL" id="SFF79801.1"/>
    </source>
</evidence>
<accession>A0A1I2LRV3</accession>
<evidence type="ECO:0000313" key="12">
    <source>
        <dbReference type="Proteomes" id="UP000199323"/>
    </source>
</evidence>
<keyword evidence="5 11" id="KW-0418">Kinase</keyword>
<feature type="binding site" evidence="7">
    <location>
        <position position="36"/>
    </location>
    <ligand>
        <name>ATP</name>
        <dbReference type="ChEBI" id="CHEBI:30616"/>
    </ligand>
</feature>
<proteinExistence type="predicted"/>
<evidence type="ECO:0000256" key="7">
    <source>
        <dbReference type="PROSITE-ProRule" id="PRU10141"/>
    </source>
</evidence>
<dbReference type="RefSeq" id="WP_093717399.1">
    <property type="nucleotide sequence ID" value="NZ_FONG01000029.1"/>
</dbReference>
<dbReference type="PROSITE" id="PS00107">
    <property type="entry name" value="PROTEIN_KINASE_ATP"/>
    <property type="match status" value="1"/>
</dbReference>
<evidence type="ECO:0000256" key="6">
    <source>
        <dbReference type="ARBA" id="ARBA00022840"/>
    </source>
</evidence>
<dbReference type="EC" id="2.7.11.1" evidence="1"/>
<evidence type="ECO:0000256" key="5">
    <source>
        <dbReference type="ARBA" id="ARBA00022777"/>
    </source>
</evidence>
<feature type="compositionally biased region" description="Low complexity" evidence="8">
    <location>
        <begin position="449"/>
        <end position="470"/>
    </location>
</feature>
<evidence type="ECO:0000256" key="3">
    <source>
        <dbReference type="ARBA" id="ARBA00022679"/>
    </source>
</evidence>
<dbReference type="PANTHER" id="PTHR43289:SF6">
    <property type="entry name" value="SERINE_THREONINE-PROTEIN KINASE NEKL-3"/>
    <property type="match status" value="1"/>
</dbReference>
<dbReference type="AlphaFoldDB" id="A0A1I2LRV3"/>
<dbReference type="SMART" id="SM00220">
    <property type="entry name" value="S_TKc"/>
    <property type="match status" value="1"/>
</dbReference>
<feature type="transmembrane region" description="Helical" evidence="9">
    <location>
        <begin position="323"/>
        <end position="342"/>
    </location>
</feature>
<dbReference type="EMBL" id="FONG01000029">
    <property type="protein sequence ID" value="SFF79801.1"/>
    <property type="molecule type" value="Genomic_DNA"/>
</dbReference>
<evidence type="ECO:0000256" key="1">
    <source>
        <dbReference type="ARBA" id="ARBA00012513"/>
    </source>
</evidence>
<keyword evidence="9" id="KW-1133">Transmembrane helix</keyword>
<evidence type="ECO:0000256" key="2">
    <source>
        <dbReference type="ARBA" id="ARBA00022527"/>
    </source>
</evidence>
<dbReference type="STRING" id="380248.SAMN05216251_12957"/>
<feature type="compositionally biased region" description="Polar residues" evidence="8">
    <location>
        <begin position="431"/>
        <end position="447"/>
    </location>
</feature>
<feature type="compositionally biased region" description="Low complexity" evidence="8">
    <location>
        <begin position="397"/>
        <end position="419"/>
    </location>
</feature>
<feature type="region of interest" description="Disordered" evidence="8">
    <location>
        <begin position="297"/>
        <end position="317"/>
    </location>
</feature>
<keyword evidence="12" id="KW-1185">Reference proteome</keyword>